<evidence type="ECO:0000313" key="2">
    <source>
        <dbReference type="Proteomes" id="UP000305948"/>
    </source>
</evidence>
<evidence type="ECO:0000313" key="1">
    <source>
        <dbReference type="EMBL" id="TFK52134.1"/>
    </source>
</evidence>
<sequence>MQVRVNNIIATWKTRLGSWRDIRNTKHLVSFPGARDESSPYDASIQLAQMQRRWTSSVKAVLPQDQYSLSTLDIPPAAKPRRRYKNRALLLLTLHRTLLHEDDFMVLSGEYSKSLRFLLAPEMPPLKLCYSRQGQDGVPLPFPSDTQGFLYWHAAAPALASQVRFRITDSSDMATFTGGRDLRLPDCRPWNISVFDIASNSRYSGLRAHVLFEELVTDNILDTSLSISTRVGARVLRPRAKSLLIWKFGQSFLVDFRSSGAFAWVIGSSTGEVFQLQRLFSVWASESGITGIVKRVHHKPFTGRALVQFERSALPEHTGTRTVILRIVEVIEVAKSEGSDNSCGMPEPQEGGLVMTRTHGRLWVPWSVDVDRSQPDSGSPSSLAKALAILFDNEALQAHGAPANHELVCPVHFVSMLVL</sequence>
<organism evidence="1 2">
    <name type="scientific">Heliocybe sulcata</name>
    <dbReference type="NCBI Taxonomy" id="5364"/>
    <lineage>
        <taxon>Eukaryota</taxon>
        <taxon>Fungi</taxon>
        <taxon>Dikarya</taxon>
        <taxon>Basidiomycota</taxon>
        <taxon>Agaricomycotina</taxon>
        <taxon>Agaricomycetes</taxon>
        <taxon>Gloeophyllales</taxon>
        <taxon>Gloeophyllaceae</taxon>
        <taxon>Heliocybe</taxon>
    </lineage>
</organism>
<dbReference type="AlphaFoldDB" id="A0A5C3N3C4"/>
<dbReference type="OrthoDB" id="2750929at2759"/>
<protein>
    <submittedName>
        <fullName evidence="1">Uncharacterized protein</fullName>
    </submittedName>
</protein>
<accession>A0A5C3N3C4</accession>
<keyword evidence="2" id="KW-1185">Reference proteome</keyword>
<dbReference type="Proteomes" id="UP000305948">
    <property type="component" value="Unassembled WGS sequence"/>
</dbReference>
<name>A0A5C3N3C4_9AGAM</name>
<reference evidence="1 2" key="1">
    <citation type="journal article" date="2019" name="Nat. Ecol. Evol.">
        <title>Megaphylogeny resolves global patterns of mushroom evolution.</title>
        <authorList>
            <person name="Varga T."/>
            <person name="Krizsan K."/>
            <person name="Foldi C."/>
            <person name="Dima B."/>
            <person name="Sanchez-Garcia M."/>
            <person name="Sanchez-Ramirez S."/>
            <person name="Szollosi G.J."/>
            <person name="Szarkandi J.G."/>
            <person name="Papp V."/>
            <person name="Albert L."/>
            <person name="Andreopoulos W."/>
            <person name="Angelini C."/>
            <person name="Antonin V."/>
            <person name="Barry K.W."/>
            <person name="Bougher N.L."/>
            <person name="Buchanan P."/>
            <person name="Buyck B."/>
            <person name="Bense V."/>
            <person name="Catcheside P."/>
            <person name="Chovatia M."/>
            <person name="Cooper J."/>
            <person name="Damon W."/>
            <person name="Desjardin D."/>
            <person name="Finy P."/>
            <person name="Geml J."/>
            <person name="Haridas S."/>
            <person name="Hughes K."/>
            <person name="Justo A."/>
            <person name="Karasinski D."/>
            <person name="Kautmanova I."/>
            <person name="Kiss B."/>
            <person name="Kocsube S."/>
            <person name="Kotiranta H."/>
            <person name="LaButti K.M."/>
            <person name="Lechner B.E."/>
            <person name="Liimatainen K."/>
            <person name="Lipzen A."/>
            <person name="Lukacs Z."/>
            <person name="Mihaltcheva S."/>
            <person name="Morgado L.N."/>
            <person name="Niskanen T."/>
            <person name="Noordeloos M.E."/>
            <person name="Ohm R.A."/>
            <person name="Ortiz-Santana B."/>
            <person name="Ovrebo C."/>
            <person name="Racz N."/>
            <person name="Riley R."/>
            <person name="Savchenko A."/>
            <person name="Shiryaev A."/>
            <person name="Soop K."/>
            <person name="Spirin V."/>
            <person name="Szebenyi C."/>
            <person name="Tomsovsky M."/>
            <person name="Tulloss R.E."/>
            <person name="Uehling J."/>
            <person name="Grigoriev I.V."/>
            <person name="Vagvolgyi C."/>
            <person name="Papp T."/>
            <person name="Martin F.M."/>
            <person name="Miettinen O."/>
            <person name="Hibbett D.S."/>
            <person name="Nagy L.G."/>
        </authorList>
    </citation>
    <scope>NUCLEOTIDE SEQUENCE [LARGE SCALE GENOMIC DNA]</scope>
    <source>
        <strain evidence="1 2">OMC1185</strain>
    </source>
</reference>
<gene>
    <name evidence="1" type="ORF">OE88DRAFT_1657197</name>
</gene>
<dbReference type="EMBL" id="ML213509">
    <property type="protein sequence ID" value="TFK52134.1"/>
    <property type="molecule type" value="Genomic_DNA"/>
</dbReference>
<proteinExistence type="predicted"/>